<evidence type="ECO:0000313" key="1">
    <source>
        <dbReference type="EMBL" id="GBP52431.1"/>
    </source>
</evidence>
<protein>
    <submittedName>
        <fullName evidence="1">Uncharacterized protein</fullName>
    </submittedName>
</protein>
<gene>
    <name evidence="1" type="ORF">EVAR_39890_1</name>
</gene>
<comment type="caution">
    <text evidence="1">The sequence shown here is derived from an EMBL/GenBank/DDBJ whole genome shotgun (WGS) entry which is preliminary data.</text>
</comment>
<dbReference type="Proteomes" id="UP000299102">
    <property type="component" value="Unassembled WGS sequence"/>
</dbReference>
<keyword evidence="2" id="KW-1185">Reference proteome</keyword>
<sequence length="224" mass="24458">MGWSVRVALENLMQTKLLVAYVNRAKFQTPEIDELTLKRLTDVSKTKESVPLSFALRDIPSCTSSHHYDSCNLHLGSTTGFFVGRLGVPMLIAMSASRTTPSLREYVAVTHPLTFSAASGQRLVDYDDYVSDCEWITAACRLPPVLQHGQSIVRADASRAAASRGIIFIFASAPWKLIPLSFHISTGAPRRAITHLIANIALSALNPPATSRSVLDVRHVKSAT</sequence>
<evidence type="ECO:0000313" key="2">
    <source>
        <dbReference type="Proteomes" id="UP000299102"/>
    </source>
</evidence>
<name>A0A4C1WMB5_EUMVA</name>
<proteinExistence type="predicted"/>
<dbReference type="EMBL" id="BGZK01000603">
    <property type="protein sequence ID" value="GBP52431.1"/>
    <property type="molecule type" value="Genomic_DNA"/>
</dbReference>
<reference evidence="1 2" key="1">
    <citation type="journal article" date="2019" name="Commun. Biol.">
        <title>The bagworm genome reveals a unique fibroin gene that provides high tensile strength.</title>
        <authorList>
            <person name="Kono N."/>
            <person name="Nakamura H."/>
            <person name="Ohtoshi R."/>
            <person name="Tomita M."/>
            <person name="Numata K."/>
            <person name="Arakawa K."/>
        </authorList>
    </citation>
    <scope>NUCLEOTIDE SEQUENCE [LARGE SCALE GENOMIC DNA]</scope>
</reference>
<accession>A0A4C1WMB5</accession>
<dbReference type="AlphaFoldDB" id="A0A4C1WMB5"/>
<organism evidence="1 2">
    <name type="scientific">Eumeta variegata</name>
    <name type="common">Bagworm moth</name>
    <name type="synonym">Eumeta japonica</name>
    <dbReference type="NCBI Taxonomy" id="151549"/>
    <lineage>
        <taxon>Eukaryota</taxon>
        <taxon>Metazoa</taxon>
        <taxon>Ecdysozoa</taxon>
        <taxon>Arthropoda</taxon>
        <taxon>Hexapoda</taxon>
        <taxon>Insecta</taxon>
        <taxon>Pterygota</taxon>
        <taxon>Neoptera</taxon>
        <taxon>Endopterygota</taxon>
        <taxon>Lepidoptera</taxon>
        <taxon>Glossata</taxon>
        <taxon>Ditrysia</taxon>
        <taxon>Tineoidea</taxon>
        <taxon>Psychidae</taxon>
        <taxon>Oiketicinae</taxon>
        <taxon>Eumeta</taxon>
    </lineage>
</organism>